<accession>G0W5P5</accession>
<dbReference type="HOGENOM" id="CLU_1759093_0_0_1"/>
<protein>
    <recommendedName>
        <fullName evidence="3">Ceramide synthase subunit LIP1</fullName>
    </recommendedName>
</protein>
<dbReference type="GeneID" id="11498157"/>
<reference evidence="1 2" key="1">
    <citation type="journal article" date="2011" name="Proc. Natl. Acad. Sci. U.S.A.">
        <title>Evolutionary erosion of yeast sex chromosomes by mating-type switching accidents.</title>
        <authorList>
            <person name="Gordon J.L."/>
            <person name="Armisen D."/>
            <person name="Proux-Wera E."/>
            <person name="Oheigeartaigh S.S."/>
            <person name="Byrne K.P."/>
            <person name="Wolfe K.H."/>
        </authorList>
    </citation>
    <scope>NUCLEOTIDE SEQUENCE [LARGE SCALE GENOMIC DNA]</scope>
    <source>
        <strain evidence="2">ATCC 10597 / BCRC 20456 / CBS 421 / NBRC 0211 / NRRL Y-12639</strain>
    </source>
</reference>
<dbReference type="Proteomes" id="UP000000689">
    <property type="component" value="Chromosome 2"/>
</dbReference>
<dbReference type="EMBL" id="HE580268">
    <property type="protein sequence ID" value="CCD23106.1"/>
    <property type="molecule type" value="Genomic_DNA"/>
</dbReference>
<sequence length="156" mass="18424">MMSQRSKQIRNLFLYILIALSLIAAVEYFKYSTRIHYEWFHCTAIKEPIPYDYYNQEVIDILDAEPSSSVVKYYARGGPSCDKRGEFKTIIKRITRDFEPNLEHYSFCIFENFELPQRHYPIDENKGAPGYVAYVGYDSDSKLVERLCNDSTIYHM</sequence>
<dbReference type="eggNOG" id="ENOG502S1YW">
    <property type="taxonomic scope" value="Eukaryota"/>
</dbReference>
<evidence type="ECO:0000313" key="2">
    <source>
        <dbReference type="Proteomes" id="UP000000689"/>
    </source>
</evidence>
<proteinExistence type="predicted"/>
<evidence type="ECO:0000313" key="1">
    <source>
        <dbReference type="EMBL" id="CCD23106.1"/>
    </source>
</evidence>
<dbReference type="KEGG" id="ndi:NDAI_0B00720"/>
<name>G0W5P5_NAUDC</name>
<keyword evidence="2" id="KW-1185">Reference proteome</keyword>
<dbReference type="OMA" id="STRINYE"/>
<gene>
    <name evidence="1" type="primary">NDAI0B00720</name>
    <name evidence="1" type="ordered locus">NDAI_0B00720</name>
</gene>
<dbReference type="AlphaFoldDB" id="G0W5P5"/>
<organism evidence="1 2">
    <name type="scientific">Naumovozyma dairenensis (strain ATCC 10597 / BCRC 20456 / CBS 421 / NBRC 0211 / NRRL Y-12639)</name>
    <name type="common">Saccharomyces dairenensis</name>
    <dbReference type="NCBI Taxonomy" id="1071378"/>
    <lineage>
        <taxon>Eukaryota</taxon>
        <taxon>Fungi</taxon>
        <taxon>Dikarya</taxon>
        <taxon>Ascomycota</taxon>
        <taxon>Saccharomycotina</taxon>
        <taxon>Saccharomycetes</taxon>
        <taxon>Saccharomycetales</taxon>
        <taxon>Saccharomycetaceae</taxon>
        <taxon>Naumovozyma</taxon>
    </lineage>
</organism>
<dbReference type="RefSeq" id="XP_003668349.1">
    <property type="nucleotide sequence ID" value="XM_003668301.1"/>
</dbReference>
<dbReference type="OrthoDB" id="3979149at2759"/>
<evidence type="ECO:0008006" key="3">
    <source>
        <dbReference type="Google" id="ProtNLM"/>
    </source>
</evidence>